<feature type="binding site" evidence="10">
    <location>
        <position position="126"/>
    </location>
    <ligand>
        <name>[4Fe-4S] cluster</name>
        <dbReference type="ChEBI" id="CHEBI:49883"/>
    </ligand>
</feature>
<dbReference type="HAMAP" id="MF_00063">
    <property type="entry name" value="CysH"/>
    <property type="match status" value="1"/>
</dbReference>
<dbReference type="InterPro" id="IPR004511">
    <property type="entry name" value="PAPS/APS_Rdtase"/>
</dbReference>
<comment type="similarity">
    <text evidence="1 10">Belongs to the PAPS reductase family. CysH subfamily.</text>
</comment>
<dbReference type="GO" id="GO:0070814">
    <property type="term" value="P:hydrogen sulfide biosynthetic process"/>
    <property type="evidence" value="ECO:0007669"/>
    <property type="project" value="UniProtKB-UniRule"/>
</dbReference>
<dbReference type="AlphaFoldDB" id="A0A8J3A2S8"/>
<comment type="cofactor">
    <cofactor evidence="10">
        <name>[4Fe-4S] cluster</name>
        <dbReference type="ChEBI" id="CHEBI:49883"/>
    </cofactor>
    <text evidence="10">Binds 1 [4Fe-4S] cluster per subunit.</text>
</comment>
<comment type="catalytic activity">
    <reaction evidence="10">
        <text>[thioredoxin]-disulfide + sulfite + AMP + 2 H(+) = adenosine 5'-phosphosulfate + [thioredoxin]-dithiol</text>
        <dbReference type="Rhea" id="RHEA:21976"/>
        <dbReference type="Rhea" id="RHEA-COMP:10698"/>
        <dbReference type="Rhea" id="RHEA-COMP:10700"/>
        <dbReference type="ChEBI" id="CHEBI:15378"/>
        <dbReference type="ChEBI" id="CHEBI:17359"/>
        <dbReference type="ChEBI" id="CHEBI:29950"/>
        <dbReference type="ChEBI" id="CHEBI:50058"/>
        <dbReference type="ChEBI" id="CHEBI:58243"/>
        <dbReference type="ChEBI" id="CHEBI:456215"/>
        <dbReference type="EC" id="1.8.4.10"/>
    </reaction>
</comment>
<evidence type="ECO:0000256" key="5">
    <source>
        <dbReference type="ARBA" id="ARBA00024327"/>
    </source>
</evidence>
<comment type="function">
    <text evidence="4 10">Catalyzes the formation of sulfite from adenosine 5'-phosphosulfate (APS) using thioredoxin as an electron donor.</text>
</comment>
<dbReference type="GO" id="GO:0051539">
    <property type="term" value="F:4 iron, 4 sulfur cluster binding"/>
    <property type="evidence" value="ECO:0007669"/>
    <property type="project" value="UniProtKB-UniRule"/>
</dbReference>
<accession>A0A8J3A2S8</accession>
<dbReference type="InterPro" id="IPR011798">
    <property type="entry name" value="APS_reductase"/>
</dbReference>
<dbReference type="NCBIfam" id="NF002537">
    <property type="entry name" value="PRK02090.1"/>
    <property type="match status" value="1"/>
</dbReference>
<keyword evidence="10" id="KW-0479">Metal-binding</keyword>
<keyword evidence="2 10" id="KW-0963">Cytoplasm</keyword>
<dbReference type="NCBIfam" id="TIGR02055">
    <property type="entry name" value="APS_reductase"/>
    <property type="match status" value="1"/>
</dbReference>
<dbReference type="CDD" id="cd23945">
    <property type="entry name" value="PAPS_reductase"/>
    <property type="match status" value="1"/>
</dbReference>
<dbReference type="PIRSF" id="PIRSF000857">
    <property type="entry name" value="PAPS_reductase"/>
    <property type="match status" value="1"/>
</dbReference>
<dbReference type="EC" id="1.8.4.10" evidence="6 10"/>
<evidence type="ECO:0000256" key="10">
    <source>
        <dbReference type="HAMAP-Rule" id="MF_00063"/>
    </source>
</evidence>
<dbReference type="FunFam" id="3.40.50.620:FF:000095">
    <property type="entry name" value="Phosphoadenosine phosphosulfate reductase"/>
    <property type="match status" value="1"/>
</dbReference>
<evidence type="ECO:0000256" key="9">
    <source>
        <dbReference type="ARBA" id="ARBA00032041"/>
    </source>
</evidence>
<sequence length="250" mass="28757">MERNLITYDSFTDDPFKTLPASDPTKGALEVLDWAYRNYQEDIVYACSFGVEGIVLIDLIAKVKPDATIVFLDTGLHFQETYDLIDKIKARFPRLNIKMETPELTLEEQAEQYGSALWKRQPDQCCYIRKVRPLEKALSGTTAWVSGLRREQSLSRSKTNFINKDERFKAIKVCPLIHWTWDDVWHYIEENELPYNPLHDQGFPSIGCIPCTNPVQEGSDSRAGRWVGFNKTECGLHTPDSSEKVMNTEK</sequence>
<dbReference type="GO" id="GO:0005737">
    <property type="term" value="C:cytoplasm"/>
    <property type="evidence" value="ECO:0007669"/>
    <property type="project" value="UniProtKB-SubCell"/>
</dbReference>
<dbReference type="GO" id="GO:0004604">
    <property type="term" value="F:phosphoadenylyl-sulfate reductase (thioredoxin) activity"/>
    <property type="evidence" value="ECO:0007669"/>
    <property type="project" value="UniProtKB-UniRule"/>
</dbReference>
<gene>
    <name evidence="10 12" type="primary">cysH</name>
    <name evidence="12" type="ORF">GCM10007096_40970</name>
</gene>
<keyword evidence="13" id="KW-1185">Reference proteome</keyword>
<evidence type="ECO:0000256" key="2">
    <source>
        <dbReference type="ARBA" id="ARBA00022490"/>
    </source>
</evidence>
<dbReference type="PANTHER" id="PTHR46509">
    <property type="entry name" value="PHOSPHOADENOSINE PHOSPHOSULFATE REDUCTASE"/>
    <property type="match status" value="1"/>
</dbReference>
<feature type="binding site" evidence="10">
    <location>
        <position position="211"/>
    </location>
    <ligand>
        <name>[4Fe-4S] cluster</name>
        <dbReference type="ChEBI" id="CHEBI:49883"/>
    </ligand>
</feature>
<name>A0A8J3A2S8_9BACL</name>
<dbReference type="Pfam" id="PF01507">
    <property type="entry name" value="PAPS_reduct"/>
    <property type="match status" value="1"/>
</dbReference>
<dbReference type="NCBIfam" id="TIGR00434">
    <property type="entry name" value="cysH"/>
    <property type="match status" value="1"/>
</dbReference>
<dbReference type="PANTHER" id="PTHR46509:SF1">
    <property type="entry name" value="PHOSPHOADENOSINE PHOSPHOSULFATE REDUCTASE"/>
    <property type="match status" value="1"/>
</dbReference>
<feature type="domain" description="Phosphoadenosine phosphosulphate reductase" evidence="11">
    <location>
        <begin position="43"/>
        <end position="214"/>
    </location>
</feature>
<dbReference type="InterPro" id="IPR014729">
    <property type="entry name" value="Rossmann-like_a/b/a_fold"/>
</dbReference>
<comment type="pathway">
    <text evidence="5 10">Sulfur metabolism; hydrogen sulfide biosynthesis; sulfite from sulfate.</text>
</comment>
<evidence type="ECO:0000313" key="12">
    <source>
        <dbReference type="EMBL" id="GGH88498.1"/>
    </source>
</evidence>
<dbReference type="GO" id="GO:0019344">
    <property type="term" value="P:cysteine biosynthetic process"/>
    <property type="evidence" value="ECO:0007669"/>
    <property type="project" value="InterPro"/>
</dbReference>
<proteinExistence type="inferred from homology"/>
<evidence type="ECO:0000256" key="1">
    <source>
        <dbReference type="ARBA" id="ARBA00009732"/>
    </source>
</evidence>
<dbReference type="GO" id="GO:0046872">
    <property type="term" value="F:metal ion binding"/>
    <property type="evidence" value="ECO:0007669"/>
    <property type="project" value="UniProtKB-KW"/>
</dbReference>
<dbReference type="GO" id="GO:0019379">
    <property type="term" value="P:sulfate assimilation, phosphoadenylyl sulfate reduction by phosphoadenylyl-sulfate reductase (thioredoxin)"/>
    <property type="evidence" value="ECO:0007669"/>
    <property type="project" value="UniProtKB-UniRule"/>
</dbReference>
<evidence type="ECO:0000256" key="7">
    <source>
        <dbReference type="ARBA" id="ARBA00029514"/>
    </source>
</evidence>
<evidence type="ECO:0000313" key="13">
    <source>
        <dbReference type="Proteomes" id="UP000656813"/>
    </source>
</evidence>
<evidence type="ECO:0000259" key="11">
    <source>
        <dbReference type="Pfam" id="PF01507"/>
    </source>
</evidence>
<keyword evidence="3 10" id="KW-0560">Oxidoreductase</keyword>
<reference evidence="12" key="1">
    <citation type="journal article" date="2014" name="Int. J. Syst. Evol. Microbiol.">
        <title>Complete genome sequence of Corynebacterium casei LMG S-19264T (=DSM 44701T), isolated from a smear-ripened cheese.</title>
        <authorList>
            <consortium name="US DOE Joint Genome Institute (JGI-PGF)"/>
            <person name="Walter F."/>
            <person name="Albersmeier A."/>
            <person name="Kalinowski J."/>
            <person name="Ruckert C."/>
        </authorList>
    </citation>
    <scope>NUCLEOTIDE SEQUENCE</scope>
    <source>
        <strain evidence="12">CGMCC 1.12777</strain>
    </source>
</reference>
<dbReference type="EMBL" id="BMFV01000052">
    <property type="protein sequence ID" value="GGH88498.1"/>
    <property type="molecule type" value="Genomic_DNA"/>
</dbReference>
<reference evidence="12" key="2">
    <citation type="submission" date="2020-09" db="EMBL/GenBank/DDBJ databases">
        <authorList>
            <person name="Sun Q."/>
            <person name="Zhou Y."/>
        </authorList>
    </citation>
    <scope>NUCLEOTIDE SEQUENCE</scope>
    <source>
        <strain evidence="12">CGMCC 1.12777</strain>
    </source>
</reference>
<evidence type="ECO:0000256" key="3">
    <source>
        <dbReference type="ARBA" id="ARBA00023002"/>
    </source>
</evidence>
<protein>
    <recommendedName>
        <fullName evidence="7 10">Adenosine 5'-phosphosulfate reductase</fullName>
        <shortName evidence="10">APS reductase</shortName>
        <ecNumber evidence="6 10">1.8.4.10</ecNumber>
    </recommendedName>
    <alternativeName>
        <fullName evidence="9 10">5'-adenylylsulfate reductase</fullName>
    </alternativeName>
    <alternativeName>
        <fullName evidence="8 10">Thioredoxin-dependent 5'-adenylylsulfate reductase</fullName>
    </alternativeName>
</protein>
<keyword evidence="10" id="KW-0411">Iron-sulfur</keyword>
<comment type="subcellular location">
    <subcellularLocation>
        <location evidence="10">Cytoplasm</location>
    </subcellularLocation>
</comment>
<feature type="binding site" evidence="10">
    <location>
        <position position="208"/>
    </location>
    <ligand>
        <name>[4Fe-4S] cluster</name>
        <dbReference type="ChEBI" id="CHEBI:49883"/>
    </ligand>
</feature>
<evidence type="ECO:0000256" key="6">
    <source>
        <dbReference type="ARBA" id="ARBA00024386"/>
    </source>
</evidence>
<dbReference type="Gene3D" id="3.40.50.620">
    <property type="entry name" value="HUPs"/>
    <property type="match status" value="1"/>
</dbReference>
<dbReference type="Proteomes" id="UP000656813">
    <property type="component" value="Unassembled WGS sequence"/>
</dbReference>
<dbReference type="InterPro" id="IPR002500">
    <property type="entry name" value="PAPS_reduct_dom"/>
</dbReference>
<feature type="binding site" evidence="10">
    <location>
        <position position="125"/>
    </location>
    <ligand>
        <name>[4Fe-4S] cluster</name>
        <dbReference type="ChEBI" id="CHEBI:49883"/>
    </ligand>
</feature>
<keyword evidence="10" id="KW-0408">Iron</keyword>
<evidence type="ECO:0000256" key="8">
    <source>
        <dbReference type="ARBA" id="ARBA00030894"/>
    </source>
</evidence>
<comment type="caution">
    <text evidence="12">The sequence shown here is derived from an EMBL/GenBank/DDBJ whole genome shotgun (WGS) entry which is preliminary data.</text>
</comment>
<dbReference type="RefSeq" id="WP_239541453.1">
    <property type="nucleotide sequence ID" value="NZ_BMFV01000052.1"/>
</dbReference>
<feature type="active site" description="Nucleophile; cysteine thiosulfonate intermediate" evidence="10">
    <location>
        <position position="234"/>
    </location>
</feature>
<organism evidence="12 13">
    <name type="scientific">Pullulanibacillus pueri</name>
    <dbReference type="NCBI Taxonomy" id="1437324"/>
    <lineage>
        <taxon>Bacteria</taxon>
        <taxon>Bacillati</taxon>
        <taxon>Bacillota</taxon>
        <taxon>Bacilli</taxon>
        <taxon>Bacillales</taxon>
        <taxon>Sporolactobacillaceae</taxon>
        <taxon>Pullulanibacillus</taxon>
    </lineage>
</organism>
<dbReference type="SUPFAM" id="SSF52402">
    <property type="entry name" value="Adenine nucleotide alpha hydrolases-like"/>
    <property type="match status" value="1"/>
</dbReference>
<dbReference type="GO" id="GO:0043866">
    <property type="term" value="F:adenylyl-sulfate reductase (thioredoxin) activity"/>
    <property type="evidence" value="ECO:0007669"/>
    <property type="project" value="UniProtKB-EC"/>
</dbReference>
<evidence type="ECO:0000256" key="4">
    <source>
        <dbReference type="ARBA" id="ARBA00024298"/>
    </source>
</evidence>